<evidence type="ECO:0000256" key="1">
    <source>
        <dbReference type="SAM" id="MobiDB-lite"/>
    </source>
</evidence>
<protein>
    <submittedName>
        <fullName evidence="2">Sporulation protein YunB</fullName>
    </submittedName>
</protein>
<dbReference type="Proteomes" id="UP001208017">
    <property type="component" value="Unassembled WGS sequence"/>
</dbReference>
<dbReference type="NCBIfam" id="TIGR02832">
    <property type="entry name" value="spo_yunB"/>
    <property type="match status" value="1"/>
</dbReference>
<evidence type="ECO:0000313" key="2">
    <source>
        <dbReference type="EMBL" id="MCX7570307.1"/>
    </source>
</evidence>
<proteinExistence type="predicted"/>
<sequence>MRKRMRVGRRKVNWRFVLFALLVLLLFSTIQTVNYLEDNLRPAFIKVAELYSKEVASEAINDSIAKRITQETNYEKLINLKENSSGKVTAGFFNLQEASRIQYAVTQDIQDVLHGLQEKEIHLPAGMAADSTILSSIGPAIPIKIRPGGHVRSEVGWETHEKGVNQTVHILYLEIDVHTTVVVPFTTQPSELKTKVPIAYLVMMGDVPQVVLNSQGQQTIKGTGGTTDLLPPLQLPDLNPAEGDAK</sequence>
<evidence type="ECO:0000313" key="3">
    <source>
        <dbReference type="Proteomes" id="UP001208017"/>
    </source>
</evidence>
<reference evidence="2 3" key="1">
    <citation type="submission" date="2022-11" db="EMBL/GenBank/DDBJ databases">
        <title>Study of microbial diversity in lake waters.</title>
        <authorList>
            <person name="Zhang J."/>
        </authorList>
    </citation>
    <scope>NUCLEOTIDE SEQUENCE [LARGE SCALE GENOMIC DNA]</scope>
    <source>
        <strain evidence="2 3">DT12</strain>
    </source>
</reference>
<gene>
    <name evidence="2" type="primary">yunB</name>
    <name evidence="2" type="ORF">OS242_10060</name>
</gene>
<comment type="caution">
    <text evidence="2">The sequence shown here is derived from an EMBL/GenBank/DDBJ whole genome shotgun (WGS) entry which is preliminary data.</text>
</comment>
<dbReference type="Pfam" id="PF09560">
    <property type="entry name" value="Spore_YunB"/>
    <property type="match status" value="1"/>
</dbReference>
<feature type="region of interest" description="Disordered" evidence="1">
    <location>
        <begin position="222"/>
        <end position="246"/>
    </location>
</feature>
<accession>A0ABT3X3C2</accession>
<organism evidence="2 3">
    <name type="scientific">Tumebacillus lacus</name>
    <dbReference type="NCBI Taxonomy" id="2995335"/>
    <lineage>
        <taxon>Bacteria</taxon>
        <taxon>Bacillati</taxon>
        <taxon>Bacillota</taxon>
        <taxon>Bacilli</taxon>
        <taxon>Bacillales</taxon>
        <taxon>Alicyclobacillaceae</taxon>
        <taxon>Tumebacillus</taxon>
    </lineage>
</organism>
<keyword evidence="3" id="KW-1185">Reference proteome</keyword>
<feature type="compositionally biased region" description="Low complexity" evidence="1">
    <location>
        <begin position="222"/>
        <end position="238"/>
    </location>
</feature>
<dbReference type="PIRSF" id="PIRSF021383">
    <property type="entry name" value="YunB"/>
    <property type="match status" value="1"/>
</dbReference>
<name>A0ABT3X3C2_9BACL</name>
<dbReference type="EMBL" id="JAPMLT010000004">
    <property type="protein sequence ID" value="MCX7570307.1"/>
    <property type="molecule type" value="Genomic_DNA"/>
</dbReference>
<dbReference type="RefSeq" id="WP_267151555.1">
    <property type="nucleotide sequence ID" value="NZ_JAPMLT010000004.1"/>
</dbReference>
<dbReference type="InterPro" id="IPR014197">
    <property type="entry name" value="Sporulation_prot_YunB"/>
</dbReference>